<evidence type="ECO:0008006" key="3">
    <source>
        <dbReference type="Google" id="ProtNLM"/>
    </source>
</evidence>
<evidence type="ECO:0000313" key="2">
    <source>
        <dbReference type="Proteomes" id="UP001515943"/>
    </source>
</evidence>
<keyword evidence="2" id="KW-1185">Reference proteome</keyword>
<protein>
    <recommendedName>
        <fullName evidence="3">Arsenate reductase</fullName>
    </recommendedName>
</protein>
<organism evidence="1 2">
    <name type="scientific">Lentzea indica</name>
    <dbReference type="NCBI Taxonomy" id="2604800"/>
    <lineage>
        <taxon>Bacteria</taxon>
        <taxon>Bacillati</taxon>
        <taxon>Actinomycetota</taxon>
        <taxon>Actinomycetes</taxon>
        <taxon>Pseudonocardiales</taxon>
        <taxon>Pseudonocardiaceae</taxon>
        <taxon>Lentzea</taxon>
    </lineage>
</organism>
<proteinExistence type="predicted"/>
<dbReference type="RefSeq" id="WP_167973548.1">
    <property type="nucleotide sequence ID" value="NZ_VSRL01000035.1"/>
</dbReference>
<reference evidence="1 2" key="1">
    <citation type="submission" date="2019-08" db="EMBL/GenBank/DDBJ databases">
        <title>Lentzea from Indian Himalayas.</title>
        <authorList>
            <person name="Mandal S."/>
            <person name="Mallick Gupta A."/>
            <person name="Maiti P.K."/>
            <person name="Sarkar J."/>
            <person name="Mandal S."/>
        </authorList>
    </citation>
    <scope>NUCLEOTIDE SEQUENCE [LARGE SCALE GENOMIC DNA]</scope>
    <source>
        <strain evidence="1 2">PSKA42</strain>
    </source>
</reference>
<comment type="caution">
    <text evidence="1">The sequence shown here is derived from an EMBL/GenBank/DDBJ whole genome shotgun (WGS) entry which is preliminary data.</text>
</comment>
<name>A0ABX1FF78_9PSEU</name>
<gene>
    <name evidence="1" type="ORF">FXN61_12595</name>
</gene>
<evidence type="ECO:0000313" key="1">
    <source>
        <dbReference type="EMBL" id="NKE57629.1"/>
    </source>
</evidence>
<sequence length="109" mass="11756">MSTEAEPWAPQACTLPTEERPLRVAEFDALFTEAVRSVRRIDVTSVSLELEPHAASRAADLVVRETGCCSFFTFSLVATGGSLHLEIRVPAQHADVLEALAARAEGMSS</sequence>
<dbReference type="Proteomes" id="UP001515943">
    <property type="component" value="Unassembled WGS sequence"/>
</dbReference>
<accession>A0ABX1FF78</accession>
<dbReference type="EMBL" id="VSRL01000035">
    <property type="protein sequence ID" value="NKE57629.1"/>
    <property type="molecule type" value="Genomic_DNA"/>
</dbReference>